<organism evidence="1">
    <name type="scientific">Arundo donax</name>
    <name type="common">Giant reed</name>
    <name type="synonym">Donax arundinaceus</name>
    <dbReference type="NCBI Taxonomy" id="35708"/>
    <lineage>
        <taxon>Eukaryota</taxon>
        <taxon>Viridiplantae</taxon>
        <taxon>Streptophyta</taxon>
        <taxon>Embryophyta</taxon>
        <taxon>Tracheophyta</taxon>
        <taxon>Spermatophyta</taxon>
        <taxon>Magnoliopsida</taxon>
        <taxon>Liliopsida</taxon>
        <taxon>Poales</taxon>
        <taxon>Poaceae</taxon>
        <taxon>PACMAD clade</taxon>
        <taxon>Arundinoideae</taxon>
        <taxon>Arundineae</taxon>
        <taxon>Arundo</taxon>
    </lineage>
</organism>
<dbReference type="AlphaFoldDB" id="A0A0A8ZYA7"/>
<name>A0A0A8ZYA7_ARUDO</name>
<reference evidence="1" key="2">
    <citation type="journal article" date="2015" name="Data Brief">
        <title>Shoot transcriptome of the giant reed, Arundo donax.</title>
        <authorList>
            <person name="Barrero R.A."/>
            <person name="Guerrero F.D."/>
            <person name="Moolhuijzen P."/>
            <person name="Goolsby J.A."/>
            <person name="Tidwell J."/>
            <person name="Bellgard S.E."/>
            <person name="Bellgard M.I."/>
        </authorList>
    </citation>
    <scope>NUCLEOTIDE SEQUENCE</scope>
    <source>
        <tissue evidence="1">Shoot tissue taken approximately 20 cm above the soil surface</tissue>
    </source>
</reference>
<proteinExistence type="predicted"/>
<reference evidence="1" key="1">
    <citation type="submission" date="2014-09" db="EMBL/GenBank/DDBJ databases">
        <authorList>
            <person name="Magalhaes I.L.F."/>
            <person name="Oliveira U."/>
            <person name="Santos F.R."/>
            <person name="Vidigal T.H.D.A."/>
            <person name="Brescovit A.D."/>
            <person name="Santos A.J."/>
        </authorList>
    </citation>
    <scope>NUCLEOTIDE SEQUENCE</scope>
    <source>
        <tissue evidence="1">Shoot tissue taken approximately 20 cm above the soil surface</tissue>
    </source>
</reference>
<protein>
    <submittedName>
        <fullName evidence="1">Uncharacterized protein</fullName>
    </submittedName>
</protein>
<dbReference type="EMBL" id="GBRH01255197">
    <property type="protein sequence ID" value="JAD42698.1"/>
    <property type="molecule type" value="Transcribed_RNA"/>
</dbReference>
<sequence length="23" mass="2495">MVTLTSFEPSVTDFTDCFGPSNV</sequence>
<accession>A0A0A8ZYA7</accession>
<evidence type="ECO:0000313" key="1">
    <source>
        <dbReference type="EMBL" id="JAD42698.1"/>
    </source>
</evidence>